<dbReference type="GO" id="GO:0005737">
    <property type="term" value="C:cytoplasm"/>
    <property type="evidence" value="ECO:0007669"/>
    <property type="project" value="UniProtKB-SubCell"/>
</dbReference>
<dbReference type="EC" id="6.3.2.9" evidence="9 10"/>
<keyword evidence="4 9" id="KW-0436">Ligase</keyword>
<evidence type="ECO:0000256" key="3">
    <source>
        <dbReference type="ARBA" id="ARBA00022490"/>
    </source>
</evidence>
<dbReference type="InterPro" id="IPR004101">
    <property type="entry name" value="Mur_ligase_C"/>
</dbReference>
<feature type="binding site" evidence="9">
    <location>
        <begin position="87"/>
        <end position="93"/>
    </location>
    <ligand>
        <name>ATP</name>
        <dbReference type="ChEBI" id="CHEBI:30616"/>
    </ligand>
</feature>
<dbReference type="PANTHER" id="PTHR43692:SF1">
    <property type="entry name" value="UDP-N-ACETYLMURAMOYLALANINE--D-GLUTAMATE LIGASE"/>
    <property type="match status" value="1"/>
</dbReference>
<evidence type="ECO:0000313" key="14">
    <source>
        <dbReference type="EMBL" id="TCK06374.1"/>
    </source>
</evidence>
<dbReference type="RefSeq" id="WP_132524855.1">
    <property type="nucleotide sequence ID" value="NZ_SMFV01000001.1"/>
</dbReference>
<dbReference type="Gene3D" id="3.40.50.720">
    <property type="entry name" value="NAD(P)-binding Rossmann-like Domain"/>
    <property type="match status" value="2"/>
</dbReference>
<dbReference type="GO" id="GO:0004326">
    <property type="term" value="F:tetrahydrofolylpolyglutamate synthase activity"/>
    <property type="evidence" value="ECO:0007669"/>
    <property type="project" value="InterPro"/>
</dbReference>
<dbReference type="OrthoDB" id="9809796at2"/>
<feature type="region of interest" description="Disordered" evidence="11">
    <location>
        <begin position="30"/>
        <end position="50"/>
    </location>
</feature>
<keyword evidence="9 10" id="KW-0573">Peptidoglycan synthesis</keyword>
<evidence type="ECO:0000256" key="7">
    <source>
        <dbReference type="ARBA" id="ARBA00022840"/>
    </source>
</evidence>
<dbReference type="InterPro" id="IPR018109">
    <property type="entry name" value="Folylpolyglutamate_synth_CS"/>
</dbReference>
<dbReference type="AlphaFoldDB" id="A0A4R1GE02"/>
<dbReference type="Gene3D" id="3.40.1190.10">
    <property type="entry name" value="Mur-like, catalytic domain"/>
    <property type="match status" value="1"/>
</dbReference>
<dbReference type="InterPro" id="IPR005762">
    <property type="entry name" value="MurD"/>
</dbReference>
<dbReference type="GO" id="GO:0009252">
    <property type="term" value="P:peptidoglycan biosynthetic process"/>
    <property type="evidence" value="ECO:0007669"/>
    <property type="project" value="UniProtKB-UniRule"/>
</dbReference>
<evidence type="ECO:0000256" key="9">
    <source>
        <dbReference type="HAMAP-Rule" id="MF_00639"/>
    </source>
</evidence>
<comment type="subcellular location">
    <subcellularLocation>
        <location evidence="1 9 10">Cytoplasm</location>
    </subcellularLocation>
</comment>
<evidence type="ECO:0000259" key="12">
    <source>
        <dbReference type="Pfam" id="PF02875"/>
    </source>
</evidence>
<feature type="domain" description="Mur ligase C-terminal" evidence="12">
    <location>
        <begin position="272"/>
        <end position="381"/>
    </location>
</feature>
<dbReference type="UniPathway" id="UPA00219"/>
<dbReference type="SUPFAM" id="SSF53244">
    <property type="entry name" value="MurD-like peptide ligases, peptide-binding domain"/>
    <property type="match status" value="1"/>
</dbReference>
<evidence type="ECO:0000256" key="4">
    <source>
        <dbReference type="ARBA" id="ARBA00022598"/>
    </source>
</evidence>
<gene>
    <name evidence="9" type="primary">murD</name>
    <name evidence="14" type="ORF">CLV27_0175</name>
</gene>
<comment type="caution">
    <text evidence="14">The sequence shown here is derived from an EMBL/GenBank/DDBJ whole genome shotgun (WGS) entry which is preliminary data.</text>
</comment>
<keyword evidence="5 9" id="KW-0132">Cell division</keyword>
<evidence type="ECO:0000256" key="5">
    <source>
        <dbReference type="ARBA" id="ARBA00022618"/>
    </source>
</evidence>
<dbReference type="InterPro" id="IPR036615">
    <property type="entry name" value="Mur_ligase_C_dom_sf"/>
</dbReference>
<dbReference type="Pfam" id="PF08245">
    <property type="entry name" value="Mur_ligase_M"/>
    <property type="match status" value="1"/>
</dbReference>
<evidence type="ECO:0000256" key="1">
    <source>
        <dbReference type="ARBA" id="ARBA00004496"/>
    </source>
</evidence>
<dbReference type="Pfam" id="PF02875">
    <property type="entry name" value="Mur_ligase_C"/>
    <property type="match status" value="1"/>
</dbReference>
<keyword evidence="15" id="KW-1185">Reference proteome</keyword>
<keyword evidence="8 9" id="KW-0131">Cell cycle</keyword>
<keyword evidence="7 9" id="KW-0067">ATP-binding</keyword>
<evidence type="ECO:0000256" key="6">
    <source>
        <dbReference type="ARBA" id="ARBA00022741"/>
    </source>
</evidence>
<evidence type="ECO:0000256" key="2">
    <source>
        <dbReference type="ARBA" id="ARBA00004752"/>
    </source>
</evidence>
<evidence type="ECO:0000259" key="13">
    <source>
        <dbReference type="Pfam" id="PF08245"/>
    </source>
</evidence>
<dbReference type="HAMAP" id="MF_00639">
    <property type="entry name" value="MurD"/>
    <property type="match status" value="1"/>
</dbReference>
<dbReference type="SUPFAM" id="SSF51984">
    <property type="entry name" value="MurCD N-terminal domain"/>
    <property type="match status" value="1"/>
</dbReference>
<name>A0A4R1GE02_9BACT</name>
<proteinExistence type="inferred from homology"/>
<dbReference type="Proteomes" id="UP000295777">
    <property type="component" value="Unassembled WGS sequence"/>
</dbReference>
<comment type="function">
    <text evidence="9 10">Cell wall formation. Catalyzes the addition of glutamate to the nucleotide precursor UDP-N-acetylmuramoyl-L-alanine (UMA).</text>
</comment>
<dbReference type="EMBL" id="SMFV01000001">
    <property type="protein sequence ID" value="TCK06374.1"/>
    <property type="molecule type" value="Genomic_DNA"/>
</dbReference>
<keyword evidence="3 9" id="KW-0963">Cytoplasm</keyword>
<sequence>MEAVVIGMGKSGTAAAELLRRKGYRVTPYDDKNPLPLPENPSLAVKSPGVPPNHPVVQKLKNSGVPVIGEVELAYRFSKGRIVAITGTNGKSTTTALIHHVLLTGGYKAFIGGNYGIPFSSFTEETSEDSITVLELSSFQIEDLVDFKCEISVILNITPDHLNRYSSLSDYASAKLKLLSKSELSILNLDDPILGNLKGENFLFFSRKKRADAFLEGDRIVCGEFILPLKELPLKGVHNAENYMASLLVLKELGVPEDVILQGFKTFKGLPHRTEFVATINGVTFINDSKSTNVDSLRKALESFNRIVLIAGGSDKGLDFSPLKSLVEERVKAIVAIGETAPTFKSLFGDLVDVVIEGDIYSAVERAYGLAESGDVVLLSPGCASFDMFKNFEERGEKFKEAVRLLEETLAGR</sequence>
<keyword evidence="9 10" id="KW-0961">Cell wall biogenesis/degradation</keyword>
<dbReference type="SUPFAM" id="SSF53623">
    <property type="entry name" value="MurD-like peptide ligases, catalytic domain"/>
    <property type="match status" value="1"/>
</dbReference>
<dbReference type="Gene3D" id="3.90.190.20">
    <property type="entry name" value="Mur ligase, C-terminal domain"/>
    <property type="match status" value="1"/>
</dbReference>
<feature type="domain" description="Mur ligase central" evidence="13">
    <location>
        <begin position="85"/>
        <end position="249"/>
    </location>
</feature>
<keyword evidence="9 10" id="KW-0133">Cell shape</keyword>
<protein>
    <recommendedName>
        <fullName evidence="9 10">UDP-N-acetylmuramoylalanine--D-glutamate ligase</fullName>
        <ecNumber evidence="9 10">6.3.2.9</ecNumber>
    </recommendedName>
    <alternativeName>
        <fullName evidence="9">D-glutamic acid-adding enzyme</fullName>
    </alternativeName>
    <alternativeName>
        <fullName evidence="9">UDP-N-acetylmuramoyl-L-alanyl-D-glutamate synthetase</fullName>
    </alternativeName>
</protein>
<evidence type="ECO:0000256" key="10">
    <source>
        <dbReference type="RuleBase" id="RU003664"/>
    </source>
</evidence>
<dbReference type="GO" id="GO:0051301">
    <property type="term" value="P:cell division"/>
    <property type="evidence" value="ECO:0007669"/>
    <property type="project" value="UniProtKB-KW"/>
</dbReference>
<evidence type="ECO:0000256" key="8">
    <source>
        <dbReference type="ARBA" id="ARBA00023306"/>
    </source>
</evidence>
<comment type="catalytic activity">
    <reaction evidence="9 10">
        <text>UDP-N-acetyl-alpha-D-muramoyl-L-alanine + D-glutamate + ATP = UDP-N-acetyl-alpha-D-muramoyl-L-alanyl-D-glutamate + ADP + phosphate + H(+)</text>
        <dbReference type="Rhea" id="RHEA:16429"/>
        <dbReference type="ChEBI" id="CHEBI:15378"/>
        <dbReference type="ChEBI" id="CHEBI:29986"/>
        <dbReference type="ChEBI" id="CHEBI:30616"/>
        <dbReference type="ChEBI" id="CHEBI:43474"/>
        <dbReference type="ChEBI" id="CHEBI:83898"/>
        <dbReference type="ChEBI" id="CHEBI:83900"/>
        <dbReference type="ChEBI" id="CHEBI:456216"/>
        <dbReference type="EC" id="6.3.2.9"/>
    </reaction>
</comment>
<dbReference type="PROSITE" id="PS01011">
    <property type="entry name" value="FOLYLPOLYGLU_SYNT_1"/>
    <property type="match status" value="1"/>
</dbReference>
<keyword evidence="6 9" id="KW-0547">Nucleotide-binding</keyword>
<dbReference type="GO" id="GO:0071555">
    <property type="term" value="P:cell wall organization"/>
    <property type="evidence" value="ECO:0007669"/>
    <property type="project" value="UniProtKB-KW"/>
</dbReference>
<dbReference type="PANTHER" id="PTHR43692">
    <property type="entry name" value="UDP-N-ACETYLMURAMOYLALANINE--D-GLUTAMATE LIGASE"/>
    <property type="match status" value="1"/>
</dbReference>
<comment type="pathway">
    <text evidence="2 9 10">Cell wall biogenesis; peptidoglycan biosynthesis.</text>
</comment>
<organism evidence="14 15">
    <name type="scientific">Phorcysia thermohydrogeniphila</name>
    <dbReference type="NCBI Taxonomy" id="936138"/>
    <lineage>
        <taxon>Bacteria</taxon>
        <taxon>Pseudomonadati</taxon>
        <taxon>Aquificota</taxon>
        <taxon>Aquificia</taxon>
        <taxon>Desulfurobacteriales</taxon>
        <taxon>Desulfurobacteriaceae</taxon>
        <taxon>Phorcysia</taxon>
    </lineage>
</organism>
<dbReference type="GO" id="GO:0005524">
    <property type="term" value="F:ATP binding"/>
    <property type="evidence" value="ECO:0007669"/>
    <property type="project" value="UniProtKB-UniRule"/>
</dbReference>
<dbReference type="InterPro" id="IPR036565">
    <property type="entry name" value="Mur-like_cat_sf"/>
</dbReference>
<dbReference type="NCBIfam" id="TIGR01087">
    <property type="entry name" value="murD"/>
    <property type="match status" value="1"/>
</dbReference>
<reference evidence="14 15" key="1">
    <citation type="submission" date="2019-03" db="EMBL/GenBank/DDBJ databases">
        <title>Genomic Encyclopedia of Archaeal and Bacterial Type Strains, Phase II (KMG-II): from individual species to whole genera.</title>
        <authorList>
            <person name="Goeker M."/>
        </authorList>
    </citation>
    <scope>NUCLEOTIDE SEQUENCE [LARGE SCALE GENOMIC DNA]</scope>
    <source>
        <strain evidence="14 15">DSM 24425</strain>
    </source>
</reference>
<accession>A0A4R1GE02</accession>
<evidence type="ECO:0000256" key="11">
    <source>
        <dbReference type="SAM" id="MobiDB-lite"/>
    </source>
</evidence>
<comment type="similarity">
    <text evidence="9">Belongs to the MurCDEF family.</text>
</comment>
<evidence type="ECO:0000313" key="15">
    <source>
        <dbReference type="Proteomes" id="UP000295777"/>
    </source>
</evidence>
<dbReference type="InterPro" id="IPR013221">
    <property type="entry name" value="Mur_ligase_cen"/>
</dbReference>
<dbReference type="GO" id="GO:0008764">
    <property type="term" value="F:UDP-N-acetylmuramoylalanine-D-glutamate ligase activity"/>
    <property type="evidence" value="ECO:0007669"/>
    <property type="project" value="UniProtKB-UniRule"/>
</dbReference>
<dbReference type="GO" id="GO:0008360">
    <property type="term" value="P:regulation of cell shape"/>
    <property type="evidence" value="ECO:0007669"/>
    <property type="project" value="UniProtKB-KW"/>
</dbReference>